<accession>A0ABQ3XE55</accession>
<dbReference type="RefSeq" id="WP_203798564.1">
    <property type="nucleotide sequence ID" value="NZ_BAAAQE010000018.1"/>
</dbReference>
<feature type="domain" description="PPM-type phosphatase" evidence="2">
    <location>
        <begin position="17"/>
        <end position="346"/>
    </location>
</feature>
<dbReference type="PROSITE" id="PS51746">
    <property type="entry name" value="PPM_2"/>
    <property type="match status" value="1"/>
</dbReference>
<evidence type="ECO:0000256" key="1">
    <source>
        <dbReference type="SAM" id="MobiDB-lite"/>
    </source>
</evidence>
<dbReference type="EMBL" id="BOMG01000061">
    <property type="protein sequence ID" value="GID56685.1"/>
    <property type="molecule type" value="Genomic_DNA"/>
</dbReference>
<feature type="compositionally biased region" description="Basic and acidic residues" evidence="1">
    <location>
        <begin position="183"/>
        <end position="198"/>
    </location>
</feature>
<feature type="compositionally biased region" description="Gly residues" evidence="1">
    <location>
        <begin position="200"/>
        <end position="215"/>
    </location>
</feature>
<dbReference type="Gene3D" id="3.60.40.10">
    <property type="entry name" value="PPM-type phosphatase domain"/>
    <property type="match status" value="2"/>
</dbReference>
<name>A0ABQ3XE55_9ACTN</name>
<sequence length="347" mass="35175">MVTIRTADWWIAGRRLTVAAGSVVGNRYRDNFDVLHLGKESPLAVVADGMGDSAGSTAAGRTAVEVFVREAVPGSGTTALRKAVAEVQWAVHQAGIALSGLTGCTLTAFIADTNPAGAAGRAGNVRQTPDTGGTAGSSPVSSNGGPSGDSGDGGARRGDGASGDNGASEDGEASGDSGARGDGGARGDSGGDREDQIGGEKQGGGSEGDPGGGEAGAWIVQLGDSRVYRVRDGCLELLTADHTEAWLGILHGWYAPGSREAYFARHRLTRYAGHPAMPEPDLLNVSLRAGDLLLLCTDGVSDQIDDRVLGQLLAGTATPAVKTERLLARTLDNGGDDNATAVIIEVS</sequence>
<gene>
    <name evidence="3" type="ORF">Aco03nite_050890</name>
</gene>
<dbReference type="SUPFAM" id="SSF81606">
    <property type="entry name" value="PP2C-like"/>
    <property type="match status" value="1"/>
</dbReference>
<reference evidence="3 4" key="1">
    <citation type="submission" date="2021-01" db="EMBL/GenBank/DDBJ databases">
        <title>Whole genome shotgun sequence of Actinoplanes couchii NBRC 106145.</title>
        <authorList>
            <person name="Komaki H."/>
            <person name="Tamura T."/>
        </authorList>
    </citation>
    <scope>NUCLEOTIDE SEQUENCE [LARGE SCALE GENOMIC DNA]</scope>
    <source>
        <strain evidence="3 4">NBRC 106145</strain>
    </source>
</reference>
<evidence type="ECO:0000313" key="3">
    <source>
        <dbReference type="EMBL" id="GID56685.1"/>
    </source>
</evidence>
<dbReference type="Proteomes" id="UP000612282">
    <property type="component" value="Unassembled WGS sequence"/>
</dbReference>
<proteinExistence type="predicted"/>
<comment type="caution">
    <text evidence="3">The sequence shown here is derived from an EMBL/GenBank/DDBJ whole genome shotgun (WGS) entry which is preliminary data.</text>
</comment>
<organism evidence="3 4">
    <name type="scientific">Actinoplanes couchii</name>
    <dbReference type="NCBI Taxonomy" id="403638"/>
    <lineage>
        <taxon>Bacteria</taxon>
        <taxon>Bacillati</taxon>
        <taxon>Actinomycetota</taxon>
        <taxon>Actinomycetes</taxon>
        <taxon>Micromonosporales</taxon>
        <taxon>Micromonosporaceae</taxon>
        <taxon>Actinoplanes</taxon>
    </lineage>
</organism>
<evidence type="ECO:0000259" key="2">
    <source>
        <dbReference type="PROSITE" id="PS51746"/>
    </source>
</evidence>
<dbReference type="InterPro" id="IPR001932">
    <property type="entry name" value="PPM-type_phosphatase-like_dom"/>
</dbReference>
<dbReference type="InterPro" id="IPR036457">
    <property type="entry name" value="PPM-type-like_dom_sf"/>
</dbReference>
<protein>
    <recommendedName>
        <fullName evidence="2">PPM-type phosphatase domain-containing protein</fullName>
    </recommendedName>
</protein>
<dbReference type="SMART" id="SM00332">
    <property type="entry name" value="PP2Cc"/>
    <property type="match status" value="1"/>
</dbReference>
<evidence type="ECO:0000313" key="4">
    <source>
        <dbReference type="Proteomes" id="UP000612282"/>
    </source>
</evidence>
<dbReference type="SMART" id="SM00331">
    <property type="entry name" value="PP2C_SIG"/>
    <property type="match status" value="1"/>
</dbReference>
<keyword evidence="4" id="KW-1185">Reference proteome</keyword>
<feature type="region of interest" description="Disordered" evidence="1">
    <location>
        <begin position="116"/>
        <end position="217"/>
    </location>
</feature>